<dbReference type="EMBL" id="JAGMWT010000002">
    <property type="protein sequence ID" value="KAH7134941.1"/>
    <property type="molecule type" value="Genomic_DNA"/>
</dbReference>
<name>A0A9P9IWL5_9PLEO</name>
<evidence type="ECO:0000256" key="1">
    <source>
        <dbReference type="SAM" id="Phobius"/>
    </source>
</evidence>
<reference evidence="2" key="1">
    <citation type="journal article" date="2021" name="Nat. Commun.">
        <title>Genetic determinants of endophytism in the Arabidopsis root mycobiome.</title>
        <authorList>
            <person name="Mesny F."/>
            <person name="Miyauchi S."/>
            <person name="Thiergart T."/>
            <person name="Pickel B."/>
            <person name="Atanasova L."/>
            <person name="Karlsson M."/>
            <person name="Huettel B."/>
            <person name="Barry K.W."/>
            <person name="Haridas S."/>
            <person name="Chen C."/>
            <person name="Bauer D."/>
            <person name="Andreopoulos W."/>
            <person name="Pangilinan J."/>
            <person name="LaButti K."/>
            <person name="Riley R."/>
            <person name="Lipzen A."/>
            <person name="Clum A."/>
            <person name="Drula E."/>
            <person name="Henrissat B."/>
            <person name="Kohler A."/>
            <person name="Grigoriev I.V."/>
            <person name="Martin F.M."/>
            <person name="Hacquard S."/>
        </authorList>
    </citation>
    <scope>NUCLEOTIDE SEQUENCE</scope>
    <source>
        <strain evidence="2">MPI-CAGE-CH-0243</strain>
    </source>
</reference>
<sequence>MYIEIKRSSAWRRQLVVPDILKPPQPPVPDFKNIVDDNKNVGSTMSGVLDDQINKIKSAMEEVFSKEVDKIGDKFKDVKEVIMEPVQALKEKIATAQALLAFIFIIILLLVVLFCAINVTSIITQFASMVKAFKKLLRCFKRCIRSRGKAKNYVREEPMGGSNEYVSFNAGTGRDLNRTEEHIESREKPV</sequence>
<organism evidence="2 3">
    <name type="scientific">Dendryphion nanum</name>
    <dbReference type="NCBI Taxonomy" id="256645"/>
    <lineage>
        <taxon>Eukaryota</taxon>
        <taxon>Fungi</taxon>
        <taxon>Dikarya</taxon>
        <taxon>Ascomycota</taxon>
        <taxon>Pezizomycotina</taxon>
        <taxon>Dothideomycetes</taxon>
        <taxon>Pleosporomycetidae</taxon>
        <taxon>Pleosporales</taxon>
        <taxon>Torulaceae</taxon>
        <taxon>Dendryphion</taxon>
    </lineage>
</organism>
<gene>
    <name evidence="2" type="ORF">B0J11DRAFT_501800</name>
</gene>
<dbReference type="Proteomes" id="UP000700596">
    <property type="component" value="Unassembled WGS sequence"/>
</dbReference>
<evidence type="ECO:0000313" key="2">
    <source>
        <dbReference type="EMBL" id="KAH7134941.1"/>
    </source>
</evidence>
<keyword evidence="1" id="KW-1133">Transmembrane helix</keyword>
<comment type="caution">
    <text evidence="2">The sequence shown here is derived from an EMBL/GenBank/DDBJ whole genome shotgun (WGS) entry which is preliminary data.</text>
</comment>
<keyword evidence="1" id="KW-0812">Transmembrane</keyword>
<proteinExistence type="predicted"/>
<protein>
    <submittedName>
        <fullName evidence="2">Uncharacterized protein</fullName>
    </submittedName>
</protein>
<accession>A0A9P9IWL5</accession>
<keyword evidence="1" id="KW-0472">Membrane</keyword>
<dbReference type="AlphaFoldDB" id="A0A9P9IWL5"/>
<keyword evidence="3" id="KW-1185">Reference proteome</keyword>
<feature type="transmembrane region" description="Helical" evidence="1">
    <location>
        <begin position="98"/>
        <end position="119"/>
    </location>
</feature>
<evidence type="ECO:0000313" key="3">
    <source>
        <dbReference type="Proteomes" id="UP000700596"/>
    </source>
</evidence>